<evidence type="ECO:0000313" key="7">
    <source>
        <dbReference type="Proteomes" id="UP000028868"/>
    </source>
</evidence>
<keyword evidence="3 5" id="KW-1133">Transmembrane helix</keyword>
<feature type="transmembrane region" description="Helical" evidence="5">
    <location>
        <begin position="162"/>
        <end position="180"/>
    </location>
</feature>
<feature type="transmembrane region" description="Helical" evidence="5">
    <location>
        <begin position="7"/>
        <end position="29"/>
    </location>
</feature>
<dbReference type="PANTHER" id="PTHR10361:SF28">
    <property type="entry name" value="P3 PROTEIN-RELATED"/>
    <property type="match status" value="1"/>
</dbReference>
<evidence type="ECO:0000256" key="1">
    <source>
        <dbReference type="ARBA" id="ARBA00004141"/>
    </source>
</evidence>
<feature type="transmembrane region" description="Helical" evidence="5">
    <location>
        <begin position="70"/>
        <end position="92"/>
    </location>
</feature>
<feature type="transmembrane region" description="Helical" evidence="5">
    <location>
        <begin position="35"/>
        <end position="55"/>
    </location>
</feature>
<protein>
    <submittedName>
        <fullName evidence="6">Bile acid transporter</fullName>
    </submittedName>
</protein>
<gene>
    <name evidence="6" type="ORF">BN983_02948</name>
</gene>
<keyword evidence="7" id="KW-1185">Reference proteome</keyword>
<dbReference type="Proteomes" id="UP000028868">
    <property type="component" value="Unassembled WGS sequence"/>
</dbReference>
<evidence type="ECO:0000313" key="6">
    <source>
        <dbReference type="EMBL" id="CDQ24654.1"/>
    </source>
</evidence>
<evidence type="ECO:0000256" key="4">
    <source>
        <dbReference type="ARBA" id="ARBA00023136"/>
    </source>
</evidence>
<comment type="caution">
    <text evidence="6">The sequence shown here is derived from an EMBL/GenBank/DDBJ whole genome shotgun (WGS) entry which is preliminary data.</text>
</comment>
<proteinExistence type="predicted"/>
<reference evidence="7" key="1">
    <citation type="submission" date="2014-03" db="EMBL/GenBank/DDBJ databases">
        <authorList>
            <person name="Urmite Genomes U."/>
        </authorList>
    </citation>
    <scope>NUCLEOTIDE SEQUENCE [LARGE SCALE GENOMIC DNA]</scope>
    <source>
        <strain evidence="7">HD-03</strain>
    </source>
</reference>
<dbReference type="Pfam" id="PF01758">
    <property type="entry name" value="SBF"/>
    <property type="match status" value="1"/>
</dbReference>
<dbReference type="EMBL" id="CCDI010000003">
    <property type="protein sequence ID" value="CDQ24654.1"/>
    <property type="molecule type" value="Genomic_DNA"/>
</dbReference>
<dbReference type="InterPro" id="IPR038770">
    <property type="entry name" value="Na+/solute_symporter_sf"/>
</dbReference>
<keyword evidence="4 5" id="KW-0472">Membrane</keyword>
<dbReference type="InterPro" id="IPR004710">
    <property type="entry name" value="Bilac:Na_transpt"/>
</dbReference>
<dbReference type="RefSeq" id="WP_035509645.1">
    <property type="nucleotide sequence ID" value="NZ_CCDH010000001.1"/>
</dbReference>
<dbReference type="AlphaFoldDB" id="A0A024P6J2"/>
<feature type="transmembrane region" description="Helical" evidence="5">
    <location>
        <begin position="223"/>
        <end position="244"/>
    </location>
</feature>
<sequence>MKTLEKISQFAGSTFALWVLLFAALSFYVPEGFTWIAPYIVPLLGIIMFGMGLTLSKKDFLEVFKRPKDVAIGVGAQFILMPLLAFLLVTILPVSPEVAVGVILVGCCPGGTSSNVMTYLSKGDTALSVAITSVSTILAPLFTPFLVWIFASQWLPVSAGDLFLSIVNVVLLPIILGLGVKTIFKEKVEATIKALPLISVISIVAIVAAVVSVNHTQIAETGATIFAIVVVHNLLGYLTGYGLGKLFNMEPIKKRAVSIEVGMQNSGLGASLAAVHFSPLAAVPSAIFSVWHNISGPIIATIFRKQKEVKSTDHHYTKSA</sequence>
<accession>A0A024P6J2</accession>
<dbReference type="Gene3D" id="1.20.1530.20">
    <property type="match status" value="1"/>
</dbReference>
<evidence type="ECO:0000256" key="2">
    <source>
        <dbReference type="ARBA" id="ARBA00022692"/>
    </source>
</evidence>
<feature type="transmembrane region" description="Helical" evidence="5">
    <location>
        <begin position="192"/>
        <end position="211"/>
    </location>
</feature>
<keyword evidence="2 5" id="KW-0812">Transmembrane</keyword>
<feature type="transmembrane region" description="Helical" evidence="5">
    <location>
        <begin position="98"/>
        <end position="120"/>
    </location>
</feature>
<dbReference type="PANTHER" id="PTHR10361">
    <property type="entry name" value="SODIUM-BILE ACID COTRANSPORTER"/>
    <property type="match status" value="1"/>
</dbReference>
<evidence type="ECO:0000256" key="5">
    <source>
        <dbReference type="SAM" id="Phobius"/>
    </source>
</evidence>
<name>A0A024P6J2_9BACI</name>
<organism evidence="6 7">
    <name type="scientific">Halobacillus karajensis</name>
    <dbReference type="NCBI Taxonomy" id="195088"/>
    <lineage>
        <taxon>Bacteria</taxon>
        <taxon>Bacillati</taxon>
        <taxon>Bacillota</taxon>
        <taxon>Bacilli</taxon>
        <taxon>Bacillales</taxon>
        <taxon>Bacillaceae</taxon>
        <taxon>Halobacillus</taxon>
    </lineage>
</organism>
<comment type="subcellular location">
    <subcellularLocation>
        <location evidence="1">Membrane</location>
        <topology evidence="1">Multi-pass membrane protein</topology>
    </subcellularLocation>
</comment>
<feature type="transmembrane region" description="Helical" evidence="5">
    <location>
        <begin position="127"/>
        <end position="150"/>
    </location>
</feature>
<dbReference type="InterPro" id="IPR002657">
    <property type="entry name" value="BilAc:Na_symport/Acr3"/>
</dbReference>
<evidence type="ECO:0000256" key="3">
    <source>
        <dbReference type="ARBA" id="ARBA00022989"/>
    </source>
</evidence>
<reference evidence="6 7" key="2">
    <citation type="submission" date="2014-05" db="EMBL/GenBank/DDBJ databases">
        <title>Draft genome sequence of Halobacillus karajensis HK-03.</title>
        <authorList>
            <person name="Khelaifia S."/>
            <person name="Croce O."/>
            <person name="Lagier J.C."/>
            <person name="Raoult D."/>
        </authorList>
    </citation>
    <scope>NUCLEOTIDE SEQUENCE [LARGE SCALE GENOMIC DNA]</scope>
    <source>
        <strain evidence="6 7">HD-03</strain>
    </source>
</reference>
<dbReference type="GO" id="GO:0016020">
    <property type="term" value="C:membrane"/>
    <property type="evidence" value="ECO:0007669"/>
    <property type="project" value="UniProtKB-SubCell"/>
</dbReference>